<dbReference type="RefSeq" id="WP_002639109.1">
    <property type="nucleotide sequence ID" value="NZ_CP012109.1"/>
</dbReference>
<keyword evidence="3 6" id="KW-0812">Transmembrane</keyword>
<evidence type="ECO:0000256" key="2">
    <source>
        <dbReference type="ARBA" id="ARBA00005982"/>
    </source>
</evidence>
<dbReference type="Gene3D" id="1.20.1250.20">
    <property type="entry name" value="MFS general substrate transporter like domains"/>
    <property type="match status" value="2"/>
</dbReference>
<sequence>MAQATAAQSNKFPPQIPFIIGNEACERFSFYGMRNILTVFLIDYLLRTQLPDDALREAEAKSLMHTFMAGVYFFPLIGGYLADRFFGKYRIILGLSLVYCVGHACLAVFEHNVTGFFTGLALIAIGSGGIKPCVAAMVGDQFNESNSHLVKKVFAIFYWTINFGSFFASLFIPLLLKHFGPSVAFGIPGVLMFIATFIFWLGRHKYVRVPATGANPHGFFKVVASALRNRGPGQQSWLDGARKEHPEESVDGVKAVFKVSALLLPFVPFFWMLFDQKASTWVVQARSMDPQVGPFTFQASQMQFVNPLLVMLLIPFLTAVVYPAFQRFGWELTPLRRMPLGLVIGALSFIIAGVFQVTMEGGTTLNIAWQILPYIVLTLGEILMSTTGLEFAYTQAPREMKGTIQSVWLVTNTLANVAVAISSKLNVFTGSGQFFFYAGFALLAAVGMALVARRYVVRDYYQTSPPIPTEERTAAGVTPGSAKSA</sequence>
<reference evidence="7 8" key="1">
    <citation type="journal article" date="2016" name="PLoS ONE">
        <title>Complete Genome Sequence and Comparative Genomics of a Novel Myxobacterium Myxococcus hansupus.</title>
        <authorList>
            <person name="Sharma G."/>
            <person name="Narwani T."/>
            <person name="Subramanian S."/>
        </authorList>
    </citation>
    <scope>NUCLEOTIDE SEQUENCE [LARGE SCALE GENOMIC DNA]</scope>
    <source>
        <strain evidence="8">mixupus</strain>
    </source>
</reference>
<evidence type="ECO:0000313" key="7">
    <source>
        <dbReference type="EMBL" id="AKQ67519.1"/>
    </source>
</evidence>
<evidence type="ECO:0000256" key="3">
    <source>
        <dbReference type="ARBA" id="ARBA00022692"/>
    </source>
</evidence>
<feature type="transmembrane region" description="Helical" evidence="6">
    <location>
        <begin position="434"/>
        <end position="452"/>
    </location>
</feature>
<keyword evidence="4 6" id="KW-1133">Transmembrane helix</keyword>
<evidence type="ECO:0000256" key="4">
    <source>
        <dbReference type="ARBA" id="ARBA00022989"/>
    </source>
</evidence>
<dbReference type="EMBL" id="CP012109">
    <property type="protein sequence ID" value="AKQ67519.1"/>
    <property type="molecule type" value="Genomic_DNA"/>
</dbReference>
<gene>
    <name evidence="7" type="ORF">A176_004431</name>
</gene>
<accession>A0A0H4WXJ0</accession>
<name>A0A0H4WXJ0_9BACT</name>
<feature type="transmembrane region" description="Helical" evidence="6">
    <location>
        <begin position="89"/>
        <end position="109"/>
    </location>
</feature>
<dbReference type="PATRIC" id="fig|1297742.4.peg.4473"/>
<keyword evidence="8" id="KW-1185">Reference proteome</keyword>
<evidence type="ECO:0000256" key="1">
    <source>
        <dbReference type="ARBA" id="ARBA00004141"/>
    </source>
</evidence>
<dbReference type="SUPFAM" id="SSF103473">
    <property type="entry name" value="MFS general substrate transporter"/>
    <property type="match status" value="1"/>
</dbReference>
<dbReference type="Proteomes" id="UP000009026">
    <property type="component" value="Chromosome"/>
</dbReference>
<dbReference type="STRING" id="1297742.A176_004431"/>
<feature type="transmembrane region" description="Helical" evidence="6">
    <location>
        <begin position="304"/>
        <end position="325"/>
    </location>
</feature>
<proteinExistence type="inferred from homology"/>
<dbReference type="PANTHER" id="PTHR11654">
    <property type="entry name" value="OLIGOPEPTIDE TRANSPORTER-RELATED"/>
    <property type="match status" value="1"/>
</dbReference>
<dbReference type="GO" id="GO:0022857">
    <property type="term" value="F:transmembrane transporter activity"/>
    <property type="evidence" value="ECO:0007669"/>
    <property type="project" value="InterPro"/>
</dbReference>
<dbReference type="OrthoDB" id="5351355at2"/>
<feature type="transmembrane region" description="Helical" evidence="6">
    <location>
        <begin position="182"/>
        <end position="201"/>
    </location>
</feature>
<evidence type="ECO:0000256" key="6">
    <source>
        <dbReference type="SAM" id="Phobius"/>
    </source>
</evidence>
<comment type="subcellular location">
    <subcellularLocation>
        <location evidence="1">Membrane</location>
        <topology evidence="1">Multi-pass membrane protein</topology>
    </subcellularLocation>
</comment>
<comment type="similarity">
    <text evidence="2">Belongs to the major facilitator superfamily. Proton-dependent oligopeptide transporter (POT/PTR) (TC 2.A.17) family.</text>
</comment>
<feature type="transmembrane region" description="Helical" evidence="6">
    <location>
        <begin position="405"/>
        <end position="422"/>
    </location>
</feature>
<keyword evidence="5 6" id="KW-0472">Membrane</keyword>
<dbReference type="InterPro" id="IPR036259">
    <property type="entry name" value="MFS_trans_sf"/>
</dbReference>
<dbReference type="AlphaFoldDB" id="A0A0H4WXJ0"/>
<dbReference type="GO" id="GO:0016020">
    <property type="term" value="C:membrane"/>
    <property type="evidence" value="ECO:0007669"/>
    <property type="project" value="UniProtKB-SubCell"/>
</dbReference>
<feature type="transmembrane region" description="Helical" evidence="6">
    <location>
        <begin position="371"/>
        <end position="393"/>
    </location>
</feature>
<dbReference type="InterPro" id="IPR000109">
    <property type="entry name" value="POT_fam"/>
</dbReference>
<dbReference type="Pfam" id="PF00854">
    <property type="entry name" value="PTR2"/>
    <property type="match status" value="1"/>
</dbReference>
<evidence type="ECO:0000313" key="8">
    <source>
        <dbReference type="Proteomes" id="UP000009026"/>
    </source>
</evidence>
<dbReference type="CDD" id="cd17347">
    <property type="entry name" value="MFS_SLC15A1_2_like"/>
    <property type="match status" value="1"/>
</dbReference>
<evidence type="ECO:0000256" key="5">
    <source>
        <dbReference type="ARBA" id="ARBA00023136"/>
    </source>
</evidence>
<feature type="transmembrane region" description="Helical" evidence="6">
    <location>
        <begin position="155"/>
        <end position="176"/>
    </location>
</feature>
<dbReference type="FunFam" id="1.20.1250.20:FF:000651">
    <property type="entry name" value="Glutathione uptake transporter"/>
    <property type="match status" value="1"/>
</dbReference>
<organism evidence="7 8">
    <name type="scientific">Pseudomyxococcus hansupus</name>
    <dbReference type="NCBI Taxonomy" id="1297742"/>
    <lineage>
        <taxon>Bacteria</taxon>
        <taxon>Pseudomonadati</taxon>
        <taxon>Myxococcota</taxon>
        <taxon>Myxococcia</taxon>
        <taxon>Myxococcales</taxon>
        <taxon>Cystobacterineae</taxon>
        <taxon>Myxococcaceae</taxon>
        <taxon>Pseudomyxococcus</taxon>
    </lineage>
</organism>
<dbReference type="eggNOG" id="COG3104">
    <property type="taxonomic scope" value="Bacteria"/>
</dbReference>
<protein>
    <submittedName>
        <fullName evidence="7">Di-/tripeptide transporter</fullName>
    </submittedName>
</protein>
<dbReference type="KEGG" id="mym:A176_004431"/>
<feature type="transmembrane region" description="Helical" evidence="6">
    <location>
        <begin position="115"/>
        <end position="134"/>
    </location>
</feature>
<feature type="transmembrane region" description="Helical" evidence="6">
    <location>
        <begin position="63"/>
        <end position="82"/>
    </location>
</feature>
<feature type="transmembrane region" description="Helical" evidence="6">
    <location>
        <begin position="337"/>
        <end position="359"/>
    </location>
</feature>